<evidence type="ECO:0000256" key="4">
    <source>
        <dbReference type="ARBA" id="ARBA00023136"/>
    </source>
</evidence>
<name>A0ABV5J0F5_9BACT</name>
<feature type="transmembrane region" description="Helical" evidence="7">
    <location>
        <begin position="149"/>
        <end position="168"/>
    </location>
</feature>
<evidence type="ECO:0000256" key="5">
    <source>
        <dbReference type="ARBA" id="ARBA00023157"/>
    </source>
</evidence>
<feature type="domain" description="HTTM-like" evidence="8">
    <location>
        <begin position="10"/>
        <end position="270"/>
    </location>
</feature>
<dbReference type="EMBL" id="JBHMEW010000005">
    <property type="protein sequence ID" value="MFB9210298.1"/>
    <property type="molecule type" value="Genomic_DNA"/>
</dbReference>
<keyword evidence="2 7" id="KW-0812">Transmembrane</keyword>
<evidence type="ECO:0000313" key="9">
    <source>
        <dbReference type="EMBL" id="MFB9210298.1"/>
    </source>
</evidence>
<gene>
    <name evidence="9" type="ORF">ACFFUR_00630</name>
</gene>
<organism evidence="9 10">
    <name type="scientific">Echinicola jeungdonensis</name>
    <dbReference type="NCBI Taxonomy" id="709343"/>
    <lineage>
        <taxon>Bacteria</taxon>
        <taxon>Pseudomonadati</taxon>
        <taxon>Bacteroidota</taxon>
        <taxon>Cytophagia</taxon>
        <taxon>Cytophagales</taxon>
        <taxon>Cyclobacteriaceae</taxon>
        <taxon>Echinicola</taxon>
    </lineage>
</organism>
<dbReference type="InterPro" id="IPR053934">
    <property type="entry name" value="HTTM_dom"/>
</dbReference>
<keyword evidence="6" id="KW-0456">Lyase</keyword>
<dbReference type="PANTHER" id="PTHR12639">
    <property type="entry name" value="VITAMIN K-DEPENDENT GAMMA-CARBOXYLASE"/>
    <property type="match status" value="1"/>
</dbReference>
<dbReference type="PANTHER" id="PTHR12639:SF7">
    <property type="entry name" value="HTTM DOMAIN-CONTAINING PROTEIN"/>
    <property type="match status" value="1"/>
</dbReference>
<evidence type="ECO:0000313" key="10">
    <source>
        <dbReference type="Proteomes" id="UP001589654"/>
    </source>
</evidence>
<feature type="transmembrane region" description="Helical" evidence="7">
    <location>
        <begin position="305"/>
        <end position="326"/>
    </location>
</feature>
<evidence type="ECO:0000256" key="6">
    <source>
        <dbReference type="ARBA" id="ARBA00023239"/>
    </source>
</evidence>
<evidence type="ECO:0000256" key="2">
    <source>
        <dbReference type="ARBA" id="ARBA00022692"/>
    </source>
</evidence>
<feature type="transmembrane region" description="Helical" evidence="7">
    <location>
        <begin position="12"/>
        <end position="38"/>
    </location>
</feature>
<evidence type="ECO:0000256" key="1">
    <source>
        <dbReference type="ARBA" id="ARBA00004127"/>
    </source>
</evidence>
<feature type="transmembrane region" description="Helical" evidence="7">
    <location>
        <begin position="87"/>
        <end position="105"/>
    </location>
</feature>
<protein>
    <submittedName>
        <fullName evidence="9">HTTM domain-containing protein</fullName>
    </submittedName>
</protein>
<dbReference type="Pfam" id="PF22777">
    <property type="entry name" value="VKGC_lumenal_dom"/>
    <property type="match status" value="1"/>
</dbReference>
<keyword evidence="3 7" id="KW-1133">Transmembrane helix</keyword>
<evidence type="ECO:0000259" key="8">
    <source>
        <dbReference type="SMART" id="SM00752"/>
    </source>
</evidence>
<keyword evidence="10" id="KW-1185">Reference proteome</keyword>
<proteinExistence type="predicted"/>
<evidence type="ECO:0000256" key="3">
    <source>
        <dbReference type="ARBA" id="ARBA00022989"/>
    </source>
</evidence>
<dbReference type="SMART" id="SM00752">
    <property type="entry name" value="HTTM"/>
    <property type="match status" value="1"/>
</dbReference>
<comment type="caution">
    <text evidence="9">The sequence shown here is derived from an EMBL/GenBank/DDBJ whole genome shotgun (WGS) entry which is preliminary data.</text>
</comment>
<feature type="transmembrane region" description="Helical" evidence="7">
    <location>
        <begin position="111"/>
        <end position="128"/>
    </location>
</feature>
<evidence type="ECO:0000256" key="7">
    <source>
        <dbReference type="SAM" id="Phobius"/>
    </source>
</evidence>
<feature type="transmembrane region" description="Helical" evidence="7">
    <location>
        <begin position="205"/>
        <end position="227"/>
    </location>
</feature>
<dbReference type="Pfam" id="PF05090">
    <property type="entry name" value="HTTM"/>
    <property type="match status" value="1"/>
</dbReference>
<comment type="subcellular location">
    <subcellularLocation>
        <location evidence="1">Endomembrane system</location>
        <topology evidence="1">Multi-pass membrane protein</topology>
    </subcellularLocation>
</comment>
<dbReference type="InterPro" id="IPR053935">
    <property type="entry name" value="VKGC_lumenal_dom"/>
</dbReference>
<keyword evidence="5" id="KW-1015">Disulfide bond</keyword>
<reference evidence="9 10" key="1">
    <citation type="submission" date="2024-09" db="EMBL/GenBank/DDBJ databases">
        <authorList>
            <person name="Sun Q."/>
            <person name="Mori K."/>
        </authorList>
    </citation>
    <scope>NUCLEOTIDE SEQUENCE [LARGE SCALE GENOMIC DNA]</scope>
    <source>
        <strain evidence="9 10">CECT 7682</strain>
    </source>
</reference>
<dbReference type="InterPro" id="IPR007782">
    <property type="entry name" value="VKG_COase"/>
</dbReference>
<dbReference type="RefSeq" id="WP_290249677.1">
    <property type="nucleotide sequence ID" value="NZ_JAUFQT010000002.1"/>
</dbReference>
<dbReference type="Proteomes" id="UP001589654">
    <property type="component" value="Unassembled WGS sequence"/>
</dbReference>
<keyword evidence="4 7" id="KW-0472">Membrane</keyword>
<sequence length="451" mass="53414">MKARIDQTINRPISIAPLISFRVLFGFIMLVSVLRFVWNGWIETQYLAPEFHFTYYGFSWVQPLGVWGMYGLFGIMAFSAIGIMVGYHFRLSALVFFLSFTYVELIDKTNYLNHYYFVSLIAFILIFLPANRFLSLDAQIKPLIQTPKIPYGFVLILQLMLSLVYFYAGLAKLHPDWLFEALPLRIWLPPLTHLPVMGGLMDELWVAYAFSWFGALYDLSIPFFLFYRKTRPFAFLAVIVFHISTWILFPIGMFPFIMILSTTIFFAPETHERFISKMKNLLERWEIITPKPINKPSHYFPNKKYLWVFFALFLTIQILLPWRFLLYPGHLFWTEQGYRFSWRVMLMEKAGYAIFHIKDKNTGKEWEAYASDYLTPMQEKQMATQPDMILQFVHFLDSKMEEQGYKDIEIRAEVYVTLNGRGNRIFIDPIVDLTQEKESFQHKSWIIPYSE</sequence>
<feature type="transmembrane region" description="Helical" evidence="7">
    <location>
        <begin position="58"/>
        <end position="80"/>
    </location>
</feature>
<feature type="transmembrane region" description="Helical" evidence="7">
    <location>
        <begin position="234"/>
        <end position="267"/>
    </location>
</feature>
<dbReference type="InterPro" id="IPR011020">
    <property type="entry name" value="HTTM-like"/>
</dbReference>
<accession>A0ABV5J0F5</accession>